<feature type="compositionally biased region" description="Acidic residues" evidence="1">
    <location>
        <begin position="333"/>
        <end position="354"/>
    </location>
</feature>
<feature type="compositionally biased region" description="Low complexity" evidence="1">
    <location>
        <begin position="159"/>
        <end position="175"/>
    </location>
</feature>
<organism evidence="2 3">
    <name type="scientific">Protopolystoma xenopodis</name>
    <dbReference type="NCBI Taxonomy" id="117903"/>
    <lineage>
        <taxon>Eukaryota</taxon>
        <taxon>Metazoa</taxon>
        <taxon>Spiralia</taxon>
        <taxon>Lophotrochozoa</taxon>
        <taxon>Platyhelminthes</taxon>
        <taxon>Monogenea</taxon>
        <taxon>Polyopisthocotylea</taxon>
        <taxon>Polystomatidea</taxon>
        <taxon>Polystomatidae</taxon>
        <taxon>Protopolystoma</taxon>
    </lineage>
</organism>
<evidence type="ECO:0000256" key="1">
    <source>
        <dbReference type="SAM" id="MobiDB-lite"/>
    </source>
</evidence>
<dbReference type="AlphaFoldDB" id="A0A3S5AJ10"/>
<feature type="compositionally biased region" description="Acidic residues" evidence="1">
    <location>
        <begin position="1"/>
        <end position="14"/>
    </location>
</feature>
<evidence type="ECO:0000313" key="3">
    <source>
        <dbReference type="Proteomes" id="UP000784294"/>
    </source>
</evidence>
<feature type="region of interest" description="Disordered" evidence="1">
    <location>
        <begin position="37"/>
        <end position="93"/>
    </location>
</feature>
<gene>
    <name evidence="2" type="ORF">PXEA_LOCUS11294</name>
</gene>
<dbReference type="EMBL" id="CAAALY010034494">
    <property type="protein sequence ID" value="VEL17854.1"/>
    <property type="molecule type" value="Genomic_DNA"/>
</dbReference>
<feature type="region of interest" description="Disordered" evidence="1">
    <location>
        <begin position="327"/>
        <end position="388"/>
    </location>
</feature>
<feature type="region of interest" description="Disordered" evidence="1">
    <location>
        <begin position="1"/>
        <end position="21"/>
    </location>
</feature>
<proteinExistence type="predicted"/>
<protein>
    <submittedName>
        <fullName evidence="2">Uncharacterized protein</fullName>
    </submittedName>
</protein>
<accession>A0A3S5AJ10</accession>
<reference evidence="2" key="1">
    <citation type="submission" date="2018-11" db="EMBL/GenBank/DDBJ databases">
        <authorList>
            <consortium name="Pathogen Informatics"/>
        </authorList>
    </citation>
    <scope>NUCLEOTIDE SEQUENCE</scope>
</reference>
<feature type="non-terminal residue" evidence="2">
    <location>
        <position position="1"/>
    </location>
</feature>
<evidence type="ECO:0000313" key="2">
    <source>
        <dbReference type="EMBL" id="VEL17854.1"/>
    </source>
</evidence>
<feature type="compositionally biased region" description="Low complexity" evidence="1">
    <location>
        <begin position="37"/>
        <end position="49"/>
    </location>
</feature>
<feature type="region of interest" description="Disordered" evidence="1">
    <location>
        <begin position="156"/>
        <end position="187"/>
    </location>
</feature>
<name>A0A3S5AJ10_9PLAT</name>
<feature type="region of interest" description="Disordered" evidence="1">
    <location>
        <begin position="259"/>
        <end position="294"/>
    </location>
</feature>
<feature type="compositionally biased region" description="Low complexity" evidence="1">
    <location>
        <begin position="78"/>
        <end position="93"/>
    </location>
</feature>
<feature type="compositionally biased region" description="Polar residues" evidence="1">
    <location>
        <begin position="176"/>
        <end position="187"/>
    </location>
</feature>
<dbReference type="Proteomes" id="UP000784294">
    <property type="component" value="Unassembled WGS sequence"/>
</dbReference>
<sequence>EEEEEEGEEECELGDPEHNSSYGFSFRNRKFIHSLSGSKALSPSSSSQSENGREFWTTAPCERQNDLRRKHPSNFNIKSRSCSDKPSSISPSTASEITSLMLTRHRSPDNSCRSDNSNLEADLDITSHGGVTFSTRTGSSSSYSMIHPSSLNYAQIKQSPASSHSGSIVSSSNASHRSTPHTNSFQPSWFDARQPILAAPMILGLARPNSPQNLTSDLAYGPSTCFMRSRSLANSPTHSALPANGGEIGATEMYGNRYQSRQMQCRSKETTDRESNPKMRFRSNRVSSSQIGSAGDLHKCTSKLDFQATPESAQPLVALLIRAGSKRKLASPEEADLQSEAEDEEGEEDNENEIEFNATERVETVRRSLRTGASQLCAHLSPRRRNKD</sequence>
<keyword evidence="3" id="KW-1185">Reference proteome</keyword>
<feature type="compositionally biased region" description="Basic and acidic residues" evidence="1">
    <location>
        <begin position="266"/>
        <end position="277"/>
    </location>
</feature>
<comment type="caution">
    <text evidence="2">The sequence shown here is derived from an EMBL/GenBank/DDBJ whole genome shotgun (WGS) entry which is preliminary data.</text>
</comment>